<dbReference type="InterPro" id="IPR001854">
    <property type="entry name" value="Ribosomal_uL29"/>
</dbReference>
<dbReference type="NCBIfam" id="TIGR00012">
    <property type="entry name" value="L29"/>
    <property type="match status" value="1"/>
</dbReference>
<dbReference type="Gene3D" id="6.10.140.1970">
    <property type="match status" value="1"/>
</dbReference>
<evidence type="ECO:0000313" key="6">
    <source>
        <dbReference type="EMBL" id="AZS51739.1"/>
    </source>
</evidence>
<dbReference type="CDD" id="cd00427">
    <property type="entry name" value="Ribosomal_L29_HIP"/>
    <property type="match status" value="1"/>
</dbReference>
<dbReference type="AlphaFoldDB" id="A0A3Q9JKP1"/>
<dbReference type="GO" id="GO:0003735">
    <property type="term" value="F:structural constituent of ribosome"/>
    <property type="evidence" value="ECO:0007669"/>
    <property type="project" value="InterPro"/>
</dbReference>
<dbReference type="Pfam" id="PF00831">
    <property type="entry name" value="Ribosomal_L29"/>
    <property type="match status" value="1"/>
</dbReference>
<dbReference type="GO" id="GO:0022625">
    <property type="term" value="C:cytosolic large ribosomal subunit"/>
    <property type="evidence" value="ECO:0007669"/>
    <property type="project" value="TreeGrafter"/>
</dbReference>
<dbReference type="GO" id="GO:0006412">
    <property type="term" value="P:translation"/>
    <property type="evidence" value="ECO:0007669"/>
    <property type="project" value="UniProtKB-UniRule"/>
</dbReference>
<comment type="similarity">
    <text evidence="1 5">Belongs to the universal ribosomal protein uL29 family.</text>
</comment>
<dbReference type="InterPro" id="IPR050063">
    <property type="entry name" value="Ribosomal_protein_uL29"/>
</dbReference>
<dbReference type="KEGG" id="emo:DM558_13600"/>
<evidence type="ECO:0000256" key="1">
    <source>
        <dbReference type="ARBA" id="ARBA00009254"/>
    </source>
</evidence>
<accession>A0A3Q9JKP1</accession>
<evidence type="ECO:0000256" key="3">
    <source>
        <dbReference type="ARBA" id="ARBA00023274"/>
    </source>
</evidence>
<proteinExistence type="inferred from homology"/>
<evidence type="ECO:0000256" key="4">
    <source>
        <dbReference type="ARBA" id="ARBA00035204"/>
    </source>
</evidence>
<name>A0A3Q9JKP1_9GAMM</name>
<dbReference type="InterPro" id="IPR036049">
    <property type="entry name" value="Ribosomal_uL29_sf"/>
</dbReference>
<dbReference type="SUPFAM" id="SSF46561">
    <property type="entry name" value="Ribosomal protein L29 (L29p)"/>
    <property type="match status" value="1"/>
</dbReference>
<dbReference type="RefSeq" id="WP_127164451.1">
    <property type="nucleotide sequence ID" value="NZ_CP029822.1"/>
</dbReference>
<keyword evidence="2 5" id="KW-0689">Ribosomal protein</keyword>
<reference evidence="7" key="1">
    <citation type="submission" date="2018-06" db="EMBL/GenBank/DDBJ databases">
        <title>Complete genome of Pseudomonas insecticola strain QZS01.</title>
        <authorList>
            <person name="Wang J."/>
            <person name="Su Q."/>
        </authorList>
    </citation>
    <scope>NUCLEOTIDE SEQUENCE [LARGE SCALE GENOMIC DNA]</scope>
    <source>
        <strain evidence="7">QZS01</strain>
    </source>
</reference>
<keyword evidence="3 5" id="KW-0687">Ribonucleoprotein</keyword>
<organism evidence="6 7">
    <name type="scientific">Entomomonas moraniae</name>
    <dbReference type="NCBI Taxonomy" id="2213226"/>
    <lineage>
        <taxon>Bacteria</taxon>
        <taxon>Pseudomonadati</taxon>
        <taxon>Pseudomonadota</taxon>
        <taxon>Gammaproteobacteria</taxon>
        <taxon>Pseudomonadales</taxon>
        <taxon>Pseudomonadaceae</taxon>
        <taxon>Entomomonas</taxon>
    </lineage>
</organism>
<protein>
    <recommendedName>
        <fullName evidence="4 5">Large ribosomal subunit protein uL29</fullName>
    </recommendedName>
</protein>
<dbReference type="HAMAP" id="MF_00374">
    <property type="entry name" value="Ribosomal_uL29"/>
    <property type="match status" value="1"/>
</dbReference>
<evidence type="ECO:0000313" key="7">
    <source>
        <dbReference type="Proteomes" id="UP000273143"/>
    </source>
</evidence>
<evidence type="ECO:0000256" key="2">
    <source>
        <dbReference type="ARBA" id="ARBA00022980"/>
    </source>
</evidence>
<gene>
    <name evidence="5" type="primary">rpmC</name>
    <name evidence="6" type="ORF">DM558_13600</name>
</gene>
<dbReference type="Proteomes" id="UP000273143">
    <property type="component" value="Chromosome"/>
</dbReference>
<keyword evidence="7" id="KW-1185">Reference proteome</keyword>
<dbReference type="PANTHER" id="PTHR10916">
    <property type="entry name" value="60S RIBOSOMAL PROTEIN L35/50S RIBOSOMAL PROTEIN L29"/>
    <property type="match status" value="1"/>
</dbReference>
<dbReference type="EMBL" id="CP029822">
    <property type="protein sequence ID" value="AZS51739.1"/>
    <property type="molecule type" value="Genomic_DNA"/>
</dbReference>
<dbReference type="PANTHER" id="PTHR10916:SF0">
    <property type="entry name" value="LARGE RIBOSOMAL SUBUNIT PROTEIN UL29C"/>
    <property type="match status" value="1"/>
</dbReference>
<sequence length="71" mass="8314">MSKLKQKREEVRNLSVEQINEQIMGLLRDQFNLRMQKATGQLGQIHLLKQVKRDIARLKTELTVKQKQAGK</sequence>
<evidence type="ECO:0000256" key="5">
    <source>
        <dbReference type="HAMAP-Rule" id="MF_00374"/>
    </source>
</evidence>